<dbReference type="STRING" id="436907.A7TP82"/>
<evidence type="ECO:0000256" key="1">
    <source>
        <dbReference type="SAM" id="Phobius"/>
    </source>
</evidence>
<evidence type="ECO:0008006" key="4">
    <source>
        <dbReference type="Google" id="ProtNLM"/>
    </source>
</evidence>
<dbReference type="GO" id="GO:0006897">
    <property type="term" value="P:endocytosis"/>
    <property type="evidence" value="ECO:0007669"/>
    <property type="project" value="EnsemblFungi"/>
</dbReference>
<keyword evidence="1" id="KW-0812">Transmembrane</keyword>
<dbReference type="PhylomeDB" id="A7TP82"/>
<dbReference type="eggNOG" id="ENOG502R4NW">
    <property type="taxonomic scope" value="Eukaryota"/>
</dbReference>
<dbReference type="AlphaFoldDB" id="A7TP82"/>
<dbReference type="RefSeq" id="XP_001643791.1">
    <property type="nucleotide sequence ID" value="XM_001643741.1"/>
</dbReference>
<accession>A7TP82</accession>
<dbReference type="EMBL" id="DS480439">
    <property type="protein sequence ID" value="EDO15933.1"/>
    <property type="molecule type" value="Genomic_DNA"/>
</dbReference>
<gene>
    <name evidence="2" type="ORF">Kpol_480p20</name>
</gene>
<keyword evidence="3" id="KW-1185">Reference proteome</keyword>
<feature type="transmembrane region" description="Helical" evidence="1">
    <location>
        <begin position="514"/>
        <end position="533"/>
    </location>
</feature>
<dbReference type="OrthoDB" id="3976101at2759"/>
<dbReference type="OMA" id="LWNGCEC"/>
<dbReference type="Proteomes" id="UP000000267">
    <property type="component" value="Unassembled WGS sequence"/>
</dbReference>
<dbReference type="HOGENOM" id="CLU_446963_0_0_1"/>
<dbReference type="GeneID" id="5544034"/>
<keyword evidence="1" id="KW-1133">Transmembrane helix</keyword>
<dbReference type="GO" id="GO:0005095">
    <property type="term" value="F:GTPase inhibitor activity"/>
    <property type="evidence" value="ECO:0007669"/>
    <property type="project" value="EnsemblFungi"/>
</dbReference>
<protein>
    <recommendedName>
        <fullName evidence="4">F-box domain-containing protein</fullName>
    </recommendedName>
</protein>
<keyword evidence="1" id="KW-0472">Membrane</keyword>
<sequence>MALNENLISVLSHVAEYLNQNELIDLASTCREIYDKIAIPKLYRRIVINEEPVMRTNLWYLESYATFVSGYRSVIKSADQNDIFVYDRIERLLHSGKLELIRELIITDKVFADEDSGFRLFKILIERLVAIDKLEVLQIMDIRLSQIFYELYLELTHLKKIHLFDFEDRVQVKSFANCNSLRLMLQNHTSSNSKVISSESLEFVTHIKELIVEDVESHTLLFFQNLFEANIQFPNVNSLKFEHVHTYTSSELTTVHINKVIALEKLEKLEMSIACEVPGCHCIDDFLFDLSTNLKSLNKLSLIENTFQTQGDHYTEENWDISIAKFILNIPNVSKNLKLLNIDHNPPKNGEQSNSVDGNYFRRRDLYSKVLPELTALQTLIAPSILLSLSSYDILIGDLLWNGCKCPFCNKILPILDEYIMNHQVFDNEYSDYKDISVTNFFAYVQQILSKRIKHQIVWDTDIQNIPPTNKTWDFHGFESISHFDDYDCTFDNRVFNAVPIAVAHFFNGYMDNLVVFMPNLSVAILSGIYYSVDKSTRKYKNIYDE</sequence>
<organism evidence="3">
    <name type="scientific">Vanderwaltozyma polyspora (strain ATCC 22028 / DSM 70294 / BCRC 21397 / CBS 2163 / NBRC 10782 / NRRL Y-8283 / UCD 57-17)</name>
    <name type="common">Kluyveromyces polysporus</name>
    <dbReference type="NCBI Taxonomy" id="436907"/>
    <lineage>
        <taxon>Eukaryota</taxon>
        <taxon>Fungi</taxon>
        <taxon>Dikarya</taxon>
        <taxon>Ascomycota</taxon>
        <taxon>Saccharomycotina</taxon>
        <taxon>Saccharomycetes</taxon>
        <taxon>Saccharomycetales</taxon>
        <taxon>Saccharomycetaceae</taxon>
        <taxon>Vanderwaltozyma</taxon>
    </lineage>
</organism>
<dbReference type="FunCoup" id="A7TP82">
    <property type="interactions" value="141"/>
</dbReference>
<evidence type="ECO:0000313" key="3">
    <source>
        <dbReference type="Proteomes" id="UP000000267"/>
    </source>
</evidence>
<evidence type="ECO:0000313" key="2">
    <source>
        <dbReference type="EMBL" id="EDO15933.1"/>
    </source>
</evidence>
<reference evidence="2 3" key="1">
    <citation type="journal article" date="2007" name="Proc. Natl. Acad. Sci. U.S.A.">
        <title>Independent sorting-out of thousands of duplicated gene pairs in two yeast species descended from a whole-genome duplication.</title>
        <authorList>
            <person name="Scannell D.R."/>
            <person name="Frank A.C."/>
            <person name="Conant G.C."/>
            <person name="Byrne K.P."/>
            <person name="Woolfit M."/>
            <person name="Wolfe K.H."/>
        </authorList>
    </citation>
    <scope>NUCLEOTIDE SEQUENCE [LARGE SCALE GENOMIC DNA]</scope>
    <source>
        <strain evidence="3">ATCC 22028 / DSM 70294 / BCRC 21397 / CBS 2163 / NBRC 10782 / NRRL Y-8283 / UCD 57-17</strain>
    </source>
</reference>
<dbReference type="GO" id="GO:0006623">
    <property type="term" value="P:protein targeting to vacuole"/>
    <property type="evidence" value="ECO:0007669"/>
    <property type="project" value="EnsemblFungi"/>
</dbReference>
<dbReference type="InParanoid" id="A7TP82"/>
<name>A7TP82_VANPO</name>
<dbReference type="KEGG" id="vpo:Kpol_480p20"/>
<proteinExistence type="predicted"/>